<proteinExistence type="predicted"/>
<protein>
    <submittedName>
        <fullName evidence="1">Uncharacterized protein</fullName>
    </submittedName>
</protein>
<reference evidence="1 2" key="1">
    <citation type="submission" date="2018-01" db="EMBL/GenBank/DDBJ databases">
        <authorList>
            <person name="Gaut B.S."/>
            <person name="Morton B.R."/>
            <person name="Clegg M.T."/>
            <person name="Duvall M.R."/>
        </authorList>
    </citation>
    <scope>NUCLEOTIDE SEQUENCE [LARGE SCALE GENOMIC DNA]</scope>
    <source>
        <strain evidence="1">Cupriavidus taiwanensis LMG 19425</strain>
        <plasmid evidence="2">Plasmid iii</plasmid>
    </source>
</reference>
<evidence type="ECO:0000313" key="2">
    <source>
        <dbReference type="Proteomes" id="UP000255505"/>
    </source>
</evidence>
<accession>A0A375IRY7</accession>
<sequence>MHNRIGTKAEKTVIGMPADGRWPAIGEDLKACGLR</sequence>
<gene>
    <name evidence="1" type="ORF">CT19425_P30302</name>
</gene>
<dbReference type="EMBL" id="LT991978">
    <property type="protein sequence ID" value="SPK77453.1"/>
    <property type="molecule type" value="Genomic_DNA"/>
</dbReference>
<organism evidence="1 2">
    <name type="scientific">Cupriavidus taiwanensis</name>
    <dbReference type="NCBI Taxonomy" id="164546"/>
    <lineage>
        <taxon>Bacteria</taxon>
        <taxon>Pseudomonadati</taxon>
        <taxon>Pseudomonadota</taxon>
        <taxon>Betaproteobacteria</taxon>
        <taxon>Burkholderiales</taxon>
        <taxon>Burkholderiaceae</taxon>
        <taxon>Cupriavidus</taxon>
    </lineage>
</organism>
<keyword evidence="1" id="KW-0614">Plasmid</keyword>
<dbReference type="AlphaFoldDB" id="A0A375IRY7"/>
<dbReference type="Proteomes" id="UP000255505">
    <property type="component" value="Plasmid III"/>
</dbReference>
<evidence type="ECO:0000313" key="1">
    <source>
        <dbReference type="EMBL" id="SPK77453.1"/>
    </source>
</evidence>
<geneLocation type="plasmid" evidence="1">
    <name>III</name>
</geneLocation>
<name>A0A375IRY7_9BURK</name>